<dbReference type="OrthoDB" id="8197893at2759"/>
<name>A0A9P0PP53_ACAOB</name>
<sequence length="47" mass="5403">MVSRKNCMGIFFVPNVAIPTIKKTVTLNNPYKFDPIVLKHSVYHNII</sequence>
<proteinExistence type="predicted"/>
<keyword evidence="2" id="KW-1185">Reference proteome</keyword>
<organism evidence="1 2">
    <name type="scientific">Acanthoscelides obtectus</name>
    <name type="common">Bean weevil</name>
    <name type="synonym">Bruchus obtectus</name>
    <dbReference type="NCBI Taxonomy" id="200917"/>
    <lineage>
        <taxon>Eukaryota</taxon>
        <taxon>Metazoa</taxon>
        <taxon>Ecdysozoa</taxon>
        <taxon>Arthropoda</taxon>
        <taxon>Hexapoda</taxon>
        <taxon>Insecta</taxon>
        <taxon>Pterygota</taxon>
        <taxon>Neoptera</taxon>
        <taxon>Endopterygota</taxon>
        <taxon>Coleoptera</taxon>
        <taxon>Polyphaga</taxon>
        <taxon>Cucujiformia</taxon>
        <taxon>Chrysomeloidea</taxon>
        <taxon>Chrysomelidae</taxon>
        <taxon>Bruchinae</taxon>
        <taxon>Bruchini</taxon>
        <taxon>Acanthoscelides</taxon>
    </lineage>
</organism>
<dbReference type="AlphaFoldDB" id="A0A9P0PP53"/>
<dbReference type="EMBL" id="CAKOFQ010007127">
    <property type="protein sequence ID" value="CAH1991900.1"/>
    <property type="molecule type" value="Genomic_DNA"/>
</dbReference>
<evidence type="ECO:0000313" key="2">
    <source>
        <dbReference type="Proteomes" id="UP001152888"/>
    </source>
</evidence>
<protein>
    <submittedName>
        <fullName evidence="1">Uncharacterized protein</fullName>
    </submittedName>
</protein>
<gene>
    <name evidence="1" type="ORF">ACAOBT_LOCUS20540</name>
</gene>
<accession>A0A9P0PP53</accession>
<dbReference type="Proteomes" id="UP001152888">
    <property type="component" value="Unassembled WGS sequence"/>
</dbReference>
<evidence type="ECO:0000313" key="1">
    <source>
        <dbReference type="EMBL" id="CAH1991900.1"/>
    </source>
</evidence>
<comment type="caution">
    <text evidence="1">The sequence shown here is derived from an EMBL/GenBank/DDBJ whole genome shotgun (WGS) entry which is preliminary data.</text>
</comment>
<reference evidence="1" key="1">
    <citation type="submission" date="2022-03" db="EMBL/GenBank/DDBJ databases">
        <authorList>
            <person name="Sayadi A."/>
        </authorList>
    </citation>
    <scope>NUCLEOTIDE SEQUENCE</scope>
</reference>